<sequence>MAIPFLQIGSEAIFNSFIRNIHQNANLRILFLNFNN</sequence>
<dbReference type="EMBL" id="CP001675">
    <property type="protein sequence ID" value="ACT52114.1"/>
    <property type="molecule type" value="Genomic_DNA"/>
</dbReference>
<protein>
    <submittedName>
        <fullName evidence="1">Uncharacterized protein</fullName>
    </submittedName>
</protein>
<keyword evidence="1" id="KW-0614">Plasmid</keyword>
<evidence type="ECO:0000313" key="2">
    <source>
        <dbReference type="Proteomes" id="UP000002743"/>
    </source>
</evidence>
<accession>C6XEQ7</accession>
<proteinExistence type="predicted"/>
<dbReference type="Proteomes" id="UP000002743">
    <property type="component" value="Plasmid pMsip01"/>
</dbReference>
<dbReference type="HOGENOM" id="CLU_3357047_0_0_4"/>
<evidence type="ECO:0000313" key="1">
    <source>
        <dbReference type="EMBL" id="ACT52114.1"/>
    </source>
</evidence>
<name>C6XEQ7_METGS</name>
<reference evidence="2" key="1">
    <citation type="submission" date="2009-07" db="EMBL/GenBank/DDBJ databases">
        <title>Complete sequence of plasmid 1 of Methylovorus sp. SIP3-4.</title>
        <authorList>
            <consortium name="US DOE Joint Genome Institute"/>
            <person name="Lucas S."/>
            <person name="Copeland A."/>
            <person name="Lapidus A."/>
            <person name="Glavina del Rio T."/>
            <person name="Tice H."/>
            <person name="Bruce D."/>
            <person name="Goodwin L."/>
            <person name="Pitluck S."/>
            <person name="Clum A."/>
            <person name="Larimer F."/>
            <person name="Land M."/>
            <person name="Hauser L."/>
            <person name="Kyrpides N."/>
            <person name="Mikhailova N."/>
            <person name="Kayluzhnaya M."/>
            <person name="Chistoserdova L."/>
        </authorList>
    </citation>
    <scope>NUCLEOTIDE SEQUENCE [LARGE SCALE GENOMIC DNA]</scope>
    <source>
        <strain evidence="2">SIP3-4</strain>
        <plasmid evidence="2">pMsip01</plasmid>
    </source>
</reference>
<organism evidence="1 2">
    <name type="scientific">Methylovorus glucosotrophus (strain SIP3-4)</name>
    <dbReference type="NCBI Taxonomy" id="582744"/>
    <lineage>
        <taxon>Bacteria</taxon>
        <taxon>Pseudomonadati</taxon>
        <taxon>Pseudomonadota</taxon>
        <taxon>Betaproteobacteria</taxon>
        <taxon>Nitrosomonadales</taxon>
        <taxon>Methylophilaceae</taxon>
        <taxon>Methylovorus</taxon>
    </lineage>
</organism>
<reference evidence="1 2" key="2">
    <citation type="journal article" date="2011" name="J. Bacteriol.">
        <title>Genomes of three methylotrophs from a single niche uncover genetic and metabolic divergence of Methylophilaceae.</title>
        <authorList>
            <person name="Lapidus A."/>
            <person name="Clum A."/>
            <person name="Labutti K."/>
            <person name="Kaluzhnaya M.G."/>
            <person name="Lim S."/>
            <person name="Beck D.A."/>
            <person name="Glavina Del Rio T."/>
            <person name="Nolan M."/>
            <person name="Mavromatis K."/>
            <person name="Huntemann M."/>
            <person name="Lucas S."/>
            <person name="Lidstrom M.E."/>
            <person name="Ivanova N."/>
            <person name="Chistoserdova L."/>
        </authorList>
    </citation>
    <scope>NUCLEOTIDE SEQUENCE [LARGE SCALE GENOMIC DNA]</scope>
    <source>
        <strain evidence="1 2">SIP3-4</strain>
        <plasmid evidence="1 2">pMsip01</plasmid>
    </source>
</reference>
<dbReference type="KEGG" id="mei:Msip34_2890"/>
<geneLocation type="plasmid" evidence="1 2">
    <name>pMsip01</name>
</geneLocation>
<keyword evidence="2" id="KW-1185">Reference proteome</keyword>
<gene>
    <name evidence="1" type="ordered locus">Msip34_2890</name>
</gene>
<dbReference type="AlphaFoldDB" id="C6XEQ7"/>